<feature type="compositionally biased region" description="Polar residues" evidence="4">
    <location>
        <begin position="731"/>
        <end position="742"/>
    </location>
</feature>
<accession>A0AAD4KW38</accession>
<protein>
    <recommendedName>
        <fullName evidence="5">BRCT domain-containing protein</fullName>
    </recommendedName>
</protein>
<dbReference type="GO" id="GO:0045944">
    <property type="term" value="P:positive regulation of transcription by RNA polymerase II"/>
    <property type="evidence" value="ECO:0007669"/>
    <property type="project" value="TreeGrafter"/>
</dbReference>
<feature type="compositionally biased region" description="Polar residues" evidence="4">
    <location>
        <begin position="321"/>
        <end position="335"/>
    </location>
</feature>
<dbReference type="GO" id="GO:0000077">
    <property type="term" value="P:DNA damage checkpoint signaling"/>
    <property type="evidence" value="ECO:0007669"/>
    <property type="project" value="TreeGrafter"/>
</dbReference>
<evidence type="ECO:0000256" key="1">
    <source>
        <dbReference type="ARBA" id="ARBA00004123"/>
    </source>
</evidence>
<feature type="region of interest" description="Disordered" evidence="4">
    <location>
        <begin position="645"/>
        <end position="813"/>
    </location>
</feature>
<dbReference type="CDD" id="cd17745">
    <property type="entry name" value="BRCT_p53bp1_rpt1"/>
    <property type="match status" value="1"/>
</dbReference>
<feature type="region of interest" description="Disordered" evidence="4">
    <location>
        <begin position="373"/>
        <end position="627"/>
    </location>
</feature>
<keyword evidence="7" id="KW-1185">Reference proteome</keyword>
<dbReference type="InterPro" id="IPR036420">
    <property type="entry name" value="BRCT_dom_sf"/>
</dbReference>
<feature type="region of interest" description="Disordered" evidence="4">
    <location>
        <begin position="56"/>
        <end position="98"/>
    </location>
</feature>
<feature type="compositionally biased region" description="Polar residues" evidence="4">
    <location>
        <begin position="487"/>
        <end position="543"/>
    </location>
</feature>
<feature type="compositionally biased region" description="Basic and acidic residues" evidence="4">
    <location>
        <begin position="411"/>
        <end position="429"/>
    </location>
</feature>
<dbReference type="FunFam" id="3.40.50.10190:FF:000083">
    <property type="entry name" value="DNA damage repair protein (Rad9)"/>
    <property type="match status" value="1"/>
</dbReference>
<organism evidence="6 7">
    <name type="scientific">Talaromyces proteolyticus</name>
    <dbReference type="NCBI Taxonomy" id="1131652"/>
    <lineage>
        <taxon>Eukaryota</taxon>
        <taxon>Fungi</taxon>
        <taxon>Dikarya</taxon>
        <taxon>Ascomycota</taxon>
        <taxon>Pezizomycotina</taxon>
        <taxon>Eurotiomycetes</taxon>
        <taxon>Eurotiomycetidae</taxon>
        <taxon>Eurotiales</taxon>
        <taxon>Trichocomaceae</taxon>
        <taxon>Talaromyces</taxon>
        <taxon>Talaromyces sect. Bacilispori</taxon>
    </lineage>
</organism>
<feature type="compositionally biased region" description="Polar residues" evidence="4">
    <location>
        <begin position="285"/>
        <end position="300"/>
    </location>
</feature>
<comment type="caution">
    <text evidence="6">The sequence shown here is derived from an EMBL/GenBank/DDBJ whole genome shotgun (WGS) entry which is preliminary data.</text>
</comment>
<evidence type="ECO:0000256" key="3">
    <source>
        <dbReference type="ARBA" id="ARBA00023242"/>
    </source>
</evidence>
<dbReference type="InterPro" id="IPR047249">
    <property type="entry name" value="BRCT_p53bp1-like_rpt1"/>
</dbReference>
<dbReference type="Pfam" id="PF08605">
    <property type="entry name" value="Rad9_Rad53_bind"/>
    <property type="match status" value="1"/>
</dbReference>
<evidence type="ECO:0000313" key="7">
    <source>
        <dbReference type="Proteomes" id="UP001201262"/>
    </source>
</evidence>
<feature type="compositionally biased region" description="Polar residues" evidence="4">
    <location>
        <begin position="193"/>
        <end position="202"/>
    </location>
</feature>
<evidence type="ECO:0000256" key="4">
    <source>
        <dbReference type="SAM" id="MobiDB-lite"/>
    </source>
</evidence>
<dbReference type="RefSeq" id="XP_046075674.1">
    <property type="nucleotide sequence ID" value="XM_046215493.1"/>
</dbReference>
<feature type="compositionally biased region" description="Acidic residues" evidence="4">
    <location>
        <begin position="550"/>
        <end position="559"/>
    </location>
</feature>
<feature type="region of interest" description="Disordered" evidence="4">
    <location>
        <begin position="193"/>
        <end position="262"/>
    </location>
</feature>
<proteinExistence type="predicted"/>
<feature type="compositionally biased region" description="Low complexity" evidence="4">
    <location>
        <begin position="467"/>
        <end position="478"/>
    </location>
</feature>
<dbReference type="GO" id="GO:0005634">
    <property type="term" value="C:nucleus"/>
    <property type="evidence" value="ECO:0007669"/>
    <property type="project" value="UniProtKB-SubCell"/>
</dbReference>
<feature type="domain" description="BRCT" evidence="5">
    <location>
        <begin position="1001"/>
        <end position="1129"/>
    </location>
</feature>
<dbReference type="GeneID" id="70245780"/>
<dbReference type="InterPro" id="IPR001357">
    <property type="entry name" value="BRCT_dom"/>
</dbReference>
<evidence type="ECO:0000259" key="5">
    <source>
        <dbReference type="PROSITE" id="PS50172"/>
    </source>
</evidence>
<name>A0AAD4KW38_9EURO</name>
<feature type="compositionally biased region" description="Acidic residues" evidence="4">
    <location>
        <begin position="238"/>
        <end position="249"/>
    </location>
</feature>
<feature type="compositionally biased region" description="Polar residues" evidence="4">
    <location>
        <begin position="400"/>
        <end position="410"/>
    </location>
</feature>
<dbReference type="EMBL" id="JAJTJA010000003">
    <property type="protein sequence ID" value="KAH8702298.1"/>
    <property type="molecule type" value="Genomic_DNA"/>
</dbReference>
<dbReference type="SMART" id="SM00292">
    <property type="entry name" value="BRCT"/>
    <property type="match status" value="1"/>
</dbReference>
<feature type="compositionally biased region" description="Basic and acidic residues" evidence="4">
    <location>
        <begin position="219"/>
        <end position="237"/>
    </location>
</feature>
<dbReference type="PANTHER" id="PTHR15321">
    <property type="entry name" value="TUMOR SUPPRESSOR P53-BINDING PROTEIN 1"/>
    <property type="match status" value="1"/>
</dbReference>
<dbReference type="Gene3D" id="3.40.50.10190">
    <property type="entry name" value="BRCT domain"/>
    <property type="match status" value="1"/>
</dbReference>
<sequence length="1293" mass="142995">MSSGDTGPGDTQPISQTVFEDILSRSKLLATSPESSHIDVDLRDANHEPLHMTMQEGDPGHIDLLSGFGESNPAAIHHSSGSDGLSSKDGESSPAHDQANLFSDSQQHFLTTPVTVGKLQKNVSDLATATPSLPRNPLAADLGSSGGIMALSQVFKATQAPSSPFVNGLPSGPLSDRPSPNFPIQARPMETYASSPFRTPRSNLHRTHTDPYSYVSMDESQKKRDKVIENRRTRSVEDMDLEDQSDEEFYKEPSFVRQQQRQKKIDEEISARLSGITRSSPRRLVNQSPTKLSKFTTSDPVSEIGGDAQGISEEETEQEDNVVTSTSQIRQPISSSEEDKENFVGPIATAPVTTSLAHDRLSQALDLYKDPLKHDVPLQEEDTPLQEHDFPPLEQIINVRDSQPSPSQQEFRYHKDVHVSSQNEVDRVRSSPVESSPPRKRQRRQHSLGQTPDVSPVKKSAQRRSRSPSSIPSGVRSPQHQPPPTVPLSSAQNASAAEKSSSMPSLVANTPVNKMTNNDTVPETVLESSLNVPRQFPPQTNLVNPIVTIDEQEQEDDDLPTPHHQRNWDKIAPGPSPDGTPRALGNISRGEKLLTSSSPMKGRIKSLSELSAEHSSPHAPDDEIDFNMWSTGDKEFSEVVEVFNRRTPIKKRGVNEDKTPRPSTPLRTLSPHSAVRKIDFGHATQQSVDRQEPEDSDIPEPSYTPTVPRRQRGRPSRRTENIWEIEDSPRKLNTTSSQLSNSRFRRKTPGIPATVNAPDNESSQSSLPSENSAPIQTERQTRETSISTSVVHLPGTDLPSEDVAPEQTPQPEEPVIAPNQVLASWNGPKRAYYPATFLGSCGQQRCIVKFPDSAPVEVALGSIKKLQLRIGDSVKVEWQGVPKVTHIVRGFTNKFQAEDLTKEDAYGALPVTDVHGYSKIRLCAKERKSLPGGGQVESDQTIEVPISSIYLDNILWNRLKGHAFTVDPKKDPVPTITQTPTGGVAKAASSGCKPPGTHLILKTGLFTGMVFAVSFVGQDAAKLRVTKLISENGGRILQDGFEELFQFPLSVPDAMPSKALSQASNTEALQFHLKPEHENIGFACLVADGHSRRAKYMQALALNVPCLSGRWVEDCVRKKRILSWEYYLLPAGESMYLHGAIKSRTLEPTPAEHSHFSETIAKRPKLLDGQSVLLVMGRGKAEEKRKPYIFLTYALGPERVERVLDLKTAKATLDQQVTSRWDWVYVDDREEAAAKKMITDYQNISNFSKKRKRSSMFIQSPRDQTASLDKTERILTNDFICQSLILGKVYEET</sequence>
<evidence type="ECO:0000256" key="2">
    <source>
        <dbReference type="ARBA" id="ARBA00022763"/>
    </source>
</evidence>
<keyword evidence="2" id="KW-0227">DNA damage</keyword>
<dbReference type="PANTHER" id="PTHR15321:SF3">
    <property type="entry name" value="TP53-BINDING PROTEIN 1"/>
    <property type="match status" value="1"/>
</dbReference>
<dbReference type="GO" id="GO:0042393">
    <property type="term" value="F:histone binding"/>
    <property type="evidence" value="ECO:0007669"/>
    <property type="project" value="TreeGrafter"/>
</dbReference>
<dbReference type="InterPro" id="IPR013914">
    <property type="entry name" value="Rad9_Rad53-bd_dom_fun"/>
</dbReference>
<comment type="subcellular location">
    <subcellularLocation>
        <location evidence="1">Nucleus</location>
    </subcellularLocation>
</comment>
<dbReference type="InterPro" id="IPR047252">
    <property type="entry name" value="TP53BP1-like"/>
</dbReference>
<dbReference type="PROSITE" id="PS50172">
    <property type="entry name" value="BRCT"/>
    <property type="match status" value="1"/>
</dbReference>
<gene>
    <name evidence="6" type="ORF">BGW36DRAFT_372546</name>
</gene>
<feature type="region of interest" description="Disordered" evidence="4">
    <location>
        <begin position="281"/>
        <end position="346"/>
    </location>
</feature>
<dbReference type="Proteomes" id="UP001201262">
    <property type="component" value="Unassembled WGS sequence"/>
</dbReference>
<reference evidence="6" key="1">
    <citation type="submission" date="2021-12" db="EMBL/GenBank/DDBJ databases">
        <title>Convergent genome expansion in fungi linked to evolution of root-endophyte symbiosis.</title>
        <authorList>
            <consortium name="DOE Joint Genome Institute"/>
            <person name="Ke Y.-H."/>
            <person name="Bonito G."/>
            <person name="Liao H.-L."/>
            <person name="Looney B."/>
            <person name="Rojas-Flechas A."/>
            <person name="Nash J."/>
            <person name="Hameed K."/>
            <person name="Schadt C."/>
            <person name="Martin F."/>
            <person name="Crous P.W."/>
            <person name="Miettinen O."/>
            <person name="Magnuson J.K."/>
            <person name="Labbe J."/>
            <person name="Jacobson D."/>
            <person name="Doktycz M.J."/>
            <person name="Veneault-Fourrey C."/>
            <person name="Kuo A."/>
            <person name="Mondo S."/>
            <person name="Calhoun S."/>
            <person name="Riley R."/>
            <person name="Ohm R."/>
            <person name="LaButti K."/>
            <person name="Andreopoulos B."/>
            <person name="Pangilinan J."/>
            <person name="Nolan M."/>
            <person name="Tritt A."/>
            <person name="Clum A."/>
            <person name="Lipzen A."/>
            <person name="Daum C."/>
            <person name="Barry K."/>
            <person name="Grigoriev I.V."/>
            <person name="Vilgalys R."/>
        </authorList>
    </citation>
    <scope>NUCLEOTIDE SEQUENCE</scope>
    <source>
        <strain evidence="6">PMI_201</strain>
    </source>
</reference>
<keyword evidence="3" id="KW-0539">Nucleus</keyword>
<dbReference type="SUPFAM" id="SSF52113">
    <property type="entry name" value="BRCT domain"/>
    <property type="match status" value="1"/>
</dbReference>
<feature type="compositionally biased region" description="Basic and acidic residues" evidence="4">
    <location>
        <begin position="611"/>
        <end position="621"/>
    </location>
</feature>
<evidence type="ECO:0000313" key="6">
    <source>
        <dbReference type="EMBL" id="KAH8702298.1"/>
    </source>
</evidence>
<feature type="compositionally biased region" description="Low complexity" evidence="4">
    <location>
        <begin position="760"/>
        <end position="772"/>
    </location>
</feature>
<feature type="compositionally biased region" description="Polar residues" evidence="4">
    <location>
        <begin position="773"/>
        <end position="790"/>
    </location>
</feature>